<evidence type="ECO:0000256" key="2">
    <source>
        <dbReference type="ARBA" id="ARBA00006448"/>
    </source>
</evidence>
<gene>
    <name evidence="9" type="ORF">EBO34_03790</name>
</gene>
<dbReference type="PANTHER" id="PTHR34582:SF7">
    <property type="entry name" value="UPF0702 TRANSMEMBRANE PROTEIN YDFS"/>
    <property type="match status" value="1"/>
</dbReference>
<dbReference type="EMBL" id="RHIB01000001">
    <property type="protein sequence ID" value="RNA69086.1"/>
    <property type="molecule type" value="Genomic_DNA"/>
</dbReference>
<evidence type="ECO:0000313" key="9">
    <source>
        <dbReference type="EMBL" id="RNA69086.1"/>
    </source>
</evidence>
<feature type="domain" description="YetF C-terminal" evidence="8">
    <location>
        <begin position="82"/>
        <end position="213"/>
    </location>
</feature>
<comment type="caution">
    <text evidence="9">The sequence shown here is derived from an EMBL/GenBank/DDBJ whole genome shotgun (WGS) entry which is preliminary data.</text>
</comment>
<evidence type="ECO:0000259" key="8">
    <source>
        <dbReference type="Pfam" id="PF04239"/>
    </source>
</evidence>
<keyword evidence="5 7" id="KW-1133">Transmembrane helix</keyword>
<evidence type="ECO:0000256" key="4">
    <source>
        <dbReference type="ARBA" id="ARBA00022692"/>
    </source>
</evidence>
<comment type="subcellular location">
    <subcellularLocation>
        <location evidence="1">Cell membrane</location>
        <topology evidence="1">Multi-pass membrane protein</topology>
    </subcellularLocation>
</comment>
<keyword evidence="10" id="KW-1185">Reference proteome</keyword>
<dbReference type="PANTHER" id="PTHR34582">
    <property type="entry name" value="UPF0702 TRANSMEMBRANE PROTEIN YCAP"/>
    <property type="match status" value="1"/>
</dbReference>
<evidence type="ECO:0000256" key="1">
    <source>
        <dbReference type="ARBA" id="ARBA00004651"/>
    </source>
</evidence>
<evidence type="ECO:0000313" key="10">
    <source>
        <dbReference type="Proteomes" id="UP000278746"/>
    </source>
</evidence>
<feature type="transmembrane region" description="Helical" evidence="7">
    <location>
        <begin position="7"/>
        <end position="26"/>
    </location>
</feature>
<protein>
    <submittedName>
        <fullName evidence="9">DUF421 domain-containing protein</fullName>
    </submittedName>
</protein>
<reference evidence="9 10" key="1">
    <citation type="submission" date="2018-10" db="EMBL/GenBank/DDBJ databases">
        <title>Bacillus Keqinensis sp. nov., a moderately halophilic bacterium isolated from a saline-alkaline lake.</title>
        <authorList>
            <person name="Wang H."/>
        </authorList>
    </citation>
    <scope>NUCLEOTIDE SEQUENCE [LARGE SCALE GENOMIC DNA]</scope>
    <source>
        <strain evidence="9 10">KQ-3</strain>
    </source>
</reference>
<evidence type="ECO:0000256" key="6">
    <source>
        <dbReference type="ARBA" id="ARBA00023136"/>
    </source>
</evidence>
<organism evidence="9 10">
    <name type="scientific">Alteribacter keqinensis</name>
    <dbReference type="NCBI Taxonomy" id="2483800"/>
    <lineage>
        <taxon>Bacteria</taxon>
        <taxon>Bacillati</taxon>
        <taxon>Bacillota</taxon>
        <taxon>Bacilli</taxon>
        <taxon>Bacillales</taxon>
        <taxon>Bacillaceae</taxon>
        <taxon>Alteribacter</taxon>
    </lineage>
</organism>
<dbReference type="Pfam" id="PF04239">
    <property type="entry name" value="DUF421"/>
    <property type="match status" value="1"/>
</dbReference>
<keyword evidence="4 7" id="KW-0812">Transmembrane</keyword>
<dbReference type="Proteomes" id="UP000278746">
    <property type="component" value="Unassembled WGS sequence"/>
</dbReference>
<dbReference type="Pfam" id="PF07870">
    <property type="entry name" value="DUF1657"/>
    <property type="match status" value="1"/>
</dbReference>
<accession>A0A3M7TTW1</accession>
<dbReference type="InterPro" id="IPR023090">
    <property type="entry name" value="UPF0702_alpha/beta_dom_sf"/>
</dbReference>
<dbReference type="InterPro" id="IPR007353">
    <property type="entry name" value="DUF421"/>
</dbReference>
<feature type="transmembrane region" description="Helical" evidence="7">
    <location>
        <begin position="63"/>
        <end position="81"/>
    </location>
</feature>
<feature type="transmembrane region" description="Helical" evidence="7">
    <location>
        <begin position="38"/>
        <end position="57"/>
    </location>
</feature>
<dbReference type="GO" id="GO:0005886">
    <property type="term" value="C:plasma membrane"/>
    <property type="evidence" value="ECO:0007669"/>
    <property type="project" value="UniProtKB-SubCell"/>
</dbReference>
<proteinExistence type="inferred from homology"/>
<dbReference type="InterPro" id="IPR012452">
    <property type="entry name" value="DUF1657"/>
</dbReference>
<dbReference type="RefSeq" id="WP_122896608.1">
    <property type="nucleotide sequence ID" value="NZ_RHIB01000001.1"/>
</dbReference>
<dbReference type="OrthoDB" id="9778331at2"/>
<evidence type="ECO:0000256" key="7">
    <source>
        <dbReference type="SAM" id="Phobius"/>
    </source>
</evidence>
<comment type="similarity">
    <text evidence="2">Belongs to the UPF0702 family.</text>
</comment>
<keyword evidence="3" id="KW-1003">Cell membrane</keyword>
<evidence type="ECO:0000256" key="5">
    <source>
        <dbReference type="ARBA" id="ARBA00022989"/>
    </source>
</evidence>
<name>A0A3M7TTW1_9BACI</name>
<dbReference type="AlphaFoldDB" id="A0A3M7TTW1"/>
<keyword evidence="6 7" id="KW-0472">Membrane</keyword>
<dbReference type="Gene3D" id="3.30.240.20">
    <property type="entry name" value="bsu07140 like domains"/>
    <property type="match status" value="2"/>
</dbReference>
<sequence length="286" mass="32604">MPGWLEVTVRTISALVLILASAKLLVRKNLAHMTQMEFIIMAFFGAMLGVGAVNLSIPIAFPLLGFFIATLFLFSVQLLKLKSRTFRVWVQAQPAPVIKNGKILEEEMKKQRFTSDDLETELRRKGIFNVQDVEFAMLEGSGEVDALLKKDRQPLTAKEMNIALGTVKEAETVIRDGKIQDEALNRLGFSRRWLEERISKKGYSVDNIFLAQADRDGEIYTDLYDDQIKQRPQTEKEALFITLKKVQAELETFSHDTKDVTAKQMYTRNAVELADLKKKLEVYLLI</sequence>
<evidence type="ECO:0000256" key="3">
    <source>
        <dbReference type="ARBA" id="ARBA00022475"/>
    </source>
</evidence>